<gene>
    <name evidence="1" type="ORF">GCM10011343_19560</name>
</gene>
<dbReference type="InterPro" id="IPR016181">
    <property type="entry name" value="Acyl_CoA_acyltransferase"/>
</dbReference>
<evidence type="ECO:0000313" key="1">
    <source>
        <dbReference type="EMBL" id="GGD29483.1"/>
    </source>
</evidence>
<reference evidence="1" key="2">
    <citation type="submission" date="2020-09" db="EMBL/GenBank/DDBJ databases">
        <authorList>
            <person name="Sun Q."/>
            <person name="Zhou Y."/>
        </authorList>
    </citation>
    <scope>NUCLEOTIDE SEQUENCE</scope>
    <source>
        <strain evidence="1">CGMCC 1.12506</strain>
    </source>
</reference>
<evidence type="ECO:0000313" key="2">
    <source>
        <dbReference type="Proteomes" id="UP000625735"/>
    </source>
</evidence>
<name>A0A917DCS2_9FLAO</name>
<accession>A0A917DCS2</accession>
<proteinExistence type="predicted"/>
<dbReference type="Gene3D" id="3.40.630.30">
    <property type="match status" value="1"/>
</dbReference>
<keyword evidence="2" id="KW-1185">Reference proteome</keyword>
<dbReference type="EMBL" id="BMFG01000007">
    <property type="protein sequence ID" value="GGD29483.1"/>
    <property type="molecule type" value="Genomic_DNA"/>
</dbReference>
<evidence type="ECO:0008006" key="3">
    <source>
        <dbReference type="Google" id="ProtNLM"/>
    </source>
</evidence>
<protein>
    <recommendedName>
        <fullName evidence="3">N-acetyltransferase domain-containing protein</fullName>
    </recommendedName>
</protein>
<organism evidence="1 2">
    <name type="scientific">Flavobacterium orientale</name>
    <dbReference type="NCBI Taxonomy" id="1756020"/>
    <lineage>
        <taxon>Bacteria</taxon>
        <taxon>Pseudomonadati</taxon>
        <taxon>Bacteroidota</taxon>
        <taxon>Flavobacteriia</taxon>
        <taxon>Flavobacteriales</taxon>
        <taxon>Flavobacteriaceae</taxon>
        <taxon>Flavobacterium</taxon>
    </lineage>
</organism>
<dbReference type="Proteomes" id="UP000625735">
    <property type="component" value="Unassembled WGS sequence"/>
</dbReference>
<sequence>MEIKDNQLLRQFEIMTPDGLLVLEYAIQERKLFLTKLHHPENLEIDICNEFIKTVLAFAEEKRFKVVPTHPKIAHFFRKNPVYKELLPPGIKL</sequence>
<dbReference type="SUPFAM" id="SSF55729">
    <property type="entry name" value="Acyl-CoA N-acyltransferases (Nat)"/>
    <property type="match status" value="1"/>
</dbReference>
<reference evidence="1" key="1">
    <citation type="journal article" date="2014" name="Int. J. Syst. Evol. Microbiol.">
        <title>Complete genome sequence of Corynebacterium casei LMG S-19264T (=DSM 44701T), isolated from a smear-ripened cheese.</title>
        <authorList>
            <consortium name="US DOE Joint Genome Institute (JGI-PGF)"/>
            <person name="Walter F."/>
            <person name="Albersmeier A."/>
            <person name="Kalinowski J."/>
            <person name="Ruckert C."/>
        </authorList>
    </citation>
    <scope>NUCLEOTIDE SEQUENCE</scope>
    <source>
        <strain evidence="1">CGMCC 1.12506</strain>
    </source>
</reference>
<dbReference type="AlphaFoldDB" id="A0A917DCS2"/>
<comment type="caution">
    <text evidence="1">The sequence shown here is derived from an EMBL/GenBank/DDBJ whole genome shotgun (WGS) entry which is preliminary data.</text>
</comment>
<dbReference type="RefSeq" id="WP_188362381.1">
    <property type="nucleotide sequence ID" value="NZ_BMFG01000007.1"/>
</dbReference>